<dbReference type="SUPFAM" id="SSF63882">
    <property type="entry name" value="MoeA N-terminal region -like"/>
    <property type="match status" value="1"/>
</dbReference>
<dbReference type="Gene3D" id="3.90.105.10">
    <property type="entry name" value="Molybdopterin biosynthesis moea protein, domain 2"/>
    <property type="match status" value="1"/>
</dbReference>
<sequence length="405" mass="44583">MIQGIELEKAQEMLKEKVFNLDIEEVELFKCHERILAQDIYSPINQPPFNRSPLDGYAFRGEDSKGANSKNPITLKIIDKVYAGHYTDKEVVCGTAVRIMTGAPIPKGANCVVKQEVVECKDGKVKIFNEFTPGQNVCPKGEDVKQGQLILKKDTILKYGEIGVLSSVGITKVKVYKKLKLGVLSTGDEVLDIGEDLTYGKIYNSNLYCIAARIKECYCTPFILGSVEDDLKSMCDKIEKSLQVCDLIITTGGVSVGEKDIVSDAIKKLGGEILFWRVNIKPGSALLCSVLKGKLIISLSGNPGAAITSFELMVRPLLSKIIGIKEIDINRIKGILVEDFPKKSSIRRFIRANIMYKQEKNIIKLTQVPQGNGILSSILNSNCLIDVPKGSDELKSGQLVEVILL</sequence>
<dbReference type="PANTHER" id="PTHR10192:SF5">
    <property type="entry name" value="GEPHYRIN"/>
    <property type="match status" value="1"/>
</dbReference>
<gene>
    <name evidence="15" type="ORF">FDF74_06470</name>
</gene>
<comment type="pathway">
    <text evidence="3 13">Cofactor biosynthesis; molybdopterin biosynthesis.</text>
</comment>
<evidence type="ECO:0000256" key="7">
    <source>
        <dbReference type="ARBA" id="ARBA00022505"/>
    </source>
</evidence>
<protein>
    <recommendedName>
        <fullName evidence="6 13">Molybdopterin molybdenumtransferase</fullName>
        <ecNumber evidence="5 13">2.10.1.1</ecNumber>
    </recommendedName>
</protein>
<keyword evidence="7 13" id="KW-0500">Molybdenum</keyword>
<dbReference type="InterPro" id="IPR036688">
    <property type="entry name" value="MoeA_C_domain_IV_sf"/>
</dbReference>
<dbReference type="PANTHER" id="PTHR10192">
    <property type="entry name" value="MOLYBDOPTERIN BIOSYNTHESIS PROTEIN"/>
    <property type="match status" value="1"/>
</dbReference>
<organism evidence="15 16">
    <name type="scientific">Clostridium niameyense</name>
    <dbReference type="NCBI Taxonomy" id="1622073"/>
    <lineage>
        <taxon>Bacteria</taxon>
        <taxon>Bacillati</taxon>
        <taxon>Bacillota</taxon>
        <taxon>Clostridia</taxon>
        <taxon>Eubacteriales</taxon>
        <taxon>Clostridiaceae</taxon>
        <taxon>Clostridium</taxon>
    </lineage>
</organism>
<feature type="domain" description="MoaB/Mog" evidence="14">
    <location>
        <begin position="182"/>
        <end position="320"/>
    </location>
</feature>
<evidence type="ECO:0000256" key="12">
    <source>
        <dbReference type="ARBA" id="ARBA00047317"/>
    </source>
</evidence>
<name>A0A6M0RAT2_9CLOT</name>
<evidence type="ECO:0000259" key="14">
    <source>
        <dbReference type="SMART" id="SM00852"/>
    </source>
</evidence>
<evidence type="ECO:0000256" key="4">
    <source>
        <dbReference type="ARBA" id="ARBA00010763"/>
    </source>
</evidence>
<dbReference type="UniPathway" id="UPA00344"/>
<dbReference type="SUPFAM" id="SSF63867">
    <property type="entry name" value="MoeA C-terminal domain-like"/>
    <property type="match status" value="1"/>
</dbReference>
<reference evidence="15 16" key="1">
    <citation type="submission" date="2019-04" db="EMBL/GenBank/DDBJ databases">
        <title>Genome sequencing of Clostridium botulinum Groups I-IV and Clostridium butyricum.</title>
        <authorList>
            <person name="Brunt J."/>
            <person name="Van Vliet A.H.M."/>
            <person name="Stringer S.C."/>
            <person name="Carter A.T."/>
            <person name="Peck M.W."/>
        </authorList>
    </citation>
    <scope>NUCLEOTIDE SEQUENCE [LARGE SCALE GENOMIC DNA]</scope>
    <source>
        <strain evidence="15 16">IFR 18/094</strain>
    </source>
</reference>
<dbReference type="InterPro" id="IPR038987">
    <property type="entry name" value="MoeA-like"/>
</dbReference>
<evidence type="ECO:0000313" key="15">
    <source>
        <dbReference type="EMBL" id="NEZ46857.1"/>
    </source>
</evidence>
<accession>A0A6M0RAT2</accession>
<dbReference type="EC" id="2.10.1.1" evidence="5 13"/>
<dbReference type="NCBIfam" id="TIGR00177">
    <property type="entry name" value="molyb_syn"/>
    <property type="match status" value="1"/>
</dbReference>
<dbReference type="Pfam" id="PF03454">
    <property type="entry name" value="MoeA_C"/>
    <property type="match status" value="1"/>
</dbReference>
<evidence type="ECO:0000256" key="9">
    <source>
        <dbReference type="ARBA" id="ARBA00022723"/>
    </source>
</evidence>
<dbReference type="InterPro" id="IPR001453">
    <property type="entry name" value="MoaB/Mog_dom"/>
</dbReference>
<dbReference type="Proteomes" id="UP000473885">
    <property type="component" value="Unassembled WGS sequence"/>
</dbReference>
<dbReference type="InterPro" id="IPR005111">
    <property type="entry name" value="MoeA_C_domain_IV"/>
</dbReference>
<dbReference type="Gene3D" id="2.40.340.10">
    <property type="entry name" value="MoeA, C-terminal, domain IV"/>
    <property type="match status" value="1"/>
</dbReference>
<comment type="similarity">
    <text evidence="4 13">Belongs to the MoeA family.</text>
</comment>
<evidence type="ECO:0000256" key="11">
    <source>
        <dbReference type="ARBA" id="ARBA00023150"/>
    </source>
</evidence>
<dbReference type="SUPFAM" id="SSF53218">
    <property type="entry name" value="Molybdenum cofactor biosynthesis proteins"/>
    <property type="match status" value="1"/>
</dbReference>
<keyword evidence="8 13" id="KW-0808">Transferase</keyword>
<evidence type="ECO:0000256" key="10">
    <source>
        <dbReference type="ARBA" id="ARBA00022842"/>
    </source>
</evidence>
<evidence type="ECO:0000256" key="3">
    <source>
        <dbReference type="ARBA" id="ARBA00005046"/>
    </source>
</evidence>
<evidence type="ECO:0000256" key="2">
    <source>
        <dbReference type="ARBA" id="ARBA00002901"/>
    </source>
</evidence>
<evidence type="ECO:0000256" key="5">
    <source>
        <dbReference type="ARBA" id="ARBA00013269"/>
    </source>
</evidence>
<keyword evidence="11 13" id="KW-0501">Molybdenum cofactor biosynthesis</keyword>
<dbReference type="NCBIfam" id="NF045515">
    <property type="entry name" value="Glp_gephyrin"/>
    <property type="match status" value="1"/>
</dbReference>
<dbReference type="RefSeq" id="WP_163249040.1">
    <property type="nucleotide sequence ID" value="NZ_SXDP01000004.1"/>
</dbReference>
<comment type="function">
    <text evidence="2 13">Catalyzes the insertion of molybdate into adenylated molybdopterin with the concomitant release of AMP.</text>
</comment>
<dbReference type="FunFam" id="2.170.190.11:FF:000001">
    <property type="entry name" value="Molybdopterin molybdenumtransferase"/>
    <property type="match status" value="1"/>
</dbReference>
<evidence type="ECO:0000256" key="8">
    <source>
        <dbReference type="ARBA" id="ARBA00022679"/>
    </source>
</evidence>
<keyword evidence="16" id="KW-1185">Reference proteome</keyword>
<dbReference type="FunFam" id="3.40.980.10:FF:000004">
    <property type="entry name" value="Molybdopterin molybdenumtransferase"/>
    <property type="match status" value="1"/>
</dbReference>
<proteinExistence type="inferred from homology"/>
<comment type="catalytic activity">
    <reaction evidence="12">
        <text>adenylyl-molybdopterin + molybdate = Mo-molybdopterin + AMP + H(+)</text>
        <dbReference type="Rhea" id="RHEA:35047"/>
        <dbReference type="ChEBI" id="CHEBI:15378"/>
        <dbReference type="ChEBI" id="CHEBI:36264"/>
        <dbReference type="ChEBI" id="CHEBI:62727"/>
        <dbReference type="ChEBI" id="CHEBI:71302"/>
        <dbReference type="ChEBI" id="CHEBI:456215"/>
        <dbReference type="EC" id="2.10.1.1"/>
    </reaction>
</comment>
<evidence type="ECO:0000256" key="6">
    <source>
        <dbReference type="ARBA" id="ARBA00021108"/>
    </source>
</evidence>
<dbReference type="GO" id="GO:0061599">
    <property type="term" value="F:molybdopterin molybdotransferase activity"/>
    <property type="evidence" value="ECO:0007669"/>
    <property type="project" value="UniProtKB-UniRule"/>
</dbReference>
<keyword evidence="10 13" id="KW-0460">Magnesium</keyword>
<dbReference type="SMART" id="SM00852">
    <property type="entry name" value="MoCF_biosynth"/>
    <property type="match status" value="1"/>
</dbReference>
<dbReference type="GO" id="GO:0046872">
    <property type="term" value="F:metal ion binding"/>
    <property type="evidence" value="ECO:0007669"/>
    <property type="project" value="UniProtKB-UniRule"/>
</dbReference>
<dbReference type="CDD" id="cd00887">
    <property type="entry name" value="MoeA"/>
    <property type="match status" value="1"/>
</dbReference>
<dbReference type="InterPro" id="IPR036135">
    <property type="entry name" value="MoeA_linker/N_sf"/>
</dbReference>
<dbReference type="GO" id="GO:0005829">
    <property type="term" value="C:cytosol"/>
    <property type="evidence" value="ECO:0007669"/>
    <property type="project" value="TreeGrafter"/>
</dbReference>
<dbReference type="InterPro" id="IPR005110">
    <property type="entry name" value="MoeA_linker/N"/>
</dbReference>
<comment type="caution">
    <text evidence="15">The sequence shown here is derived from an EMBL/GenBank/DDBJ whole genome shotgun (WGS) entry which is preliminary data.</text>
</comment>
<evidence type="ECO:0000256" key="1">
    <source>
        <dbReference type="ARBA" id="ARBA00001946"/>
    </source>
</evidence>
<dbReference type="GO" id="GO:0006777">
    <property type="term" value="P:Mo-molybdopterin cofactor biosynthetic process"/>
    <property type="evidence" value="ECO:0007669"/>
    <property type="project" value="UniProtKB-UniRule"/>
</dbReference>
<dbReference type="Pfam" id="PF00994">
    <property type="entry name" value="MoCF_biosynth"/>
    <property type="match status" value="1"/>
</dbReference>
<dbReference type="Pfam" id="PF03453">
    <property type="entry name" value="MoeA_N"/>
    <property type="match status" value="1"/>
</dbReference>
<keyword evidence="9 13" id="KW-0479">Metal-binding</keyword>
<dbReference type="Gene3D" id="2.170.190.11">
    <property type="entry name" value="Molybdopterin biosynthesis moea protein, domain 3"/>
    <property type="match status" value="1"/>
</dbReference>
<dbReference type="AlphaFoldDB" id="A0A6M0RAT2"/>
<evidence type="ECO:0000256" key="13">
    <source>
        <dbReference type="RuleBase" id="RU365090"/>
    </source>
</evidence>
<evidence type="ECO:0000313" key="16">
    <source>
        <dbReference type="Proteomes" id="UP000473885"/>
    </source>
</evidence>
<dbReference type="EMBL" id="SXDP01000004">
    <property type="protein sequence ID" value="NEZ46857.1"/>
    <property type="molecule type" value="Genomic_DNA"/>
</dbReference>
<dbReference type="Gene3D" id="3.40.980.10">
    <property type="entry name" value="MoaB/Mog-like domain"/>
    <property type="match status" value="1"/>
</dbReference>
<dbReference type="InterPro" id="IPR036425">
    <property type="entry name" value="MoaB/Mog-like_dom_sf"/>
</dbReference>
<comment type="cofactor">
    <cofactor evidence="1 13">
        <name>Mg(2+)</name>
        <dbReference type="ChEBI" id="CHEBI:18420"/>
    </cofactor>
</comment>